<dbReference type="Proteomes" id="UP001283361">
    <property type="component" value="Unassembled WGS sequence"/>
</dbReference>
<evidence type="ECO:0000313" key="2">
    <source>
        <dbReference type="EMBL" id="KAK3766851.1"/>
    </source>
</evidence>
<evidence type="ECO:0000259" key="1">
    <source>
        <dbReference type="Pfam" id="PF00078"/>
    </source>
</evidence>
<gene>
    <name evidence="2" type="ORF">RRG08_051995</name>
</gene>
<reference evidence="2" key="1">
    <citation type="journal article" date="2023" name="G3 (Bethesda)">
        <title>A reference genome for the long-term kleptoplast-retaining sea slug Elysia crispata morphotype clarki.</title>
        <authorList>
            <person name="Eastman K.E."/>
            <person name="Pendleton A.L."/>
            <person name="Shaikh M.A."/>
            <person name="Suttiyut T."/>
            <person name="Ogas R."/>
            <person name="Tomko P."/>
            <person name="Gavelis G."/>
            <person name="Widhalm J.R."/>
            <person name="Wisecaver J.H."/>
        </authorList>
    </citation>
    <scope>NUCLEOTIDE SEQUENCE</scope>
    <source>
        <strain evidence="2">ECLA1</strain>
    </source>
</reference>
<dbReference type="InterPro" id="IPR000477">
    <property type="entry name" value="RT_dom"/>
</dbReference>
<protein>
    <recommendedName>
        <fullName evidence="1">Reverse transcriptase domain-containing protein</fullName>
    </recommendedName>
</protein>
<keyword evidence="3" id="KW-1185">Reference proteome</keyword>
<dbReference type="EMBL" id="JAWDGP010004193">
    <property type="protein sequence ID" value="KAK3766851.1"/>
    <property type="molecule type" value="Genomic_DNA"/>
</dbReference>
<feature type="domain" description="Reverse transcriptase" evidence="1">
    <location>
        <begin position="4"/>
        <end position="61"/>
    </location>
</feature>
<evidence type="ECO:0000313" key="3">
    <source>
        <dbReference type="Proteomes" id="UP001283361"/>
    </source>
</evidence>
<comment type="caution">
    <text evidence="2">The sequence shown here is derived from an EMBL/GenBank/DDBJ whole genome shotgun (WGS) entry which is preliminary data.</text>
</comment>
<dbReference type="AlphaFoldDB" id="A0AAE0ZDE1"/>
<accession>A0AAE0ZDE1</accession>
<dbReference type="Pfam" id="PF00078">
    <property type="entry name" value="RVT_1"/>
    <property type="match status" value="1"/>
</dbReference>
<organism evidence="2 3">
    <name type="scientific">Elysia crispata</name>
    <name type="common">lettuce slug</name>
    <dbReference type="NCBI Taxonomy" id="231223"/>
    <lineage>
        <taxon>Eukaryota</taxon>
        <taxon>Metazoa</taxon>
        <taxon>Spiralia</taxon>
        <taxon>Lophotrochozoa</taxon>
        <taxon>Mollusca</taxon>
        <taxon>Gastropoda</taxon>
        <taxon>Heterobranchia</taxon>
        <taxon>Euthyneura</taxon>
        <taxon>Panpulmonata</taxon>
        <taxon>Sacoglossa</taxon>
        <taxon>Placobranchoidea</taxon>
        <taxon>Plakobranchidae</taxon>
        <taxon>Elysia</taxon>
    </lineage>
</organism>
<name>A0AAE0ZDE1_9GAST</name>
<sequence>MYRWISGYLPNRKARVQVNGKLSKEKTLKEGVPEGGVLSPTLFLIYVNDIIQNLPKHWGSGTPCTQNIPGLHTLEPQFCMYEKHARPTYTRTPIVHVRKTRLAYIHSNPNCPCTQTRPADIYYSAFLPGLPLFRHIPGHRYGTTIDKCTTIDKAPP</sequence>
<proteinExistence type="predicted"/>